<dbReference type="SMART" id="SM00986">
    <property type="entry name" value="UDG"/>
    <property type="match status" value="1"/>
</dbReference>
<protein>
    <submittedName>
        <fullName evidence="6">G/U mismatch-specific DNA glycosylase</fullName>
        <ecNumber evidence="6">3.2.2.28</ecNumber>
    </submittedName>
</protein>
<keyword evidence="3" id="KW-0234">DNA repair</keyword>
<dbReference type="PANTHER" id="PTHR12159:SF9">
    <property type="entry name" value="G_T MISMATCH-SPECIFIC THYMINE DNA GLYCOSYLASE"/>
    <property type="match status" value="1"/>
</dbReference>
<dbReference type="GO" id="GO:0004844">
    <property type="term" value="F:uracil DNA N-glycosylase activity"/>
    <property type="evidence" value="ECO:0007669"/>
    <property type="project" value="TreeGrafter"/>
</dbReference>
<dbReference type="InterPro" id="IPR036895">
    <property type="entry name" value="Uracil-DNA_glycosylase-like_sf"/>
</dbReference>
<evidence type="ECO:0000256" key="4">
    <source>
        <dbReference type="SAM" id="MobiDB-lite"/>
    </source>
</evidence>
<dbReference type="Proteomes" id="UP000317648">
    <property type="component" value="Chromosome"/>
</dbReference>
<dbReference type="EMBL" id="CP036433">
    <property type="protein sequence ID" value="QDU95284.1"/>
    <property type="molecule type" value="Genomic_DNA"/>
</dbReference>
<dbReference type="NCBIfam" id="NF007570">
    <property type="entry name" value="PRK10201.1"/>
    <property type="match status" value="1"/>
</dbReference>
<dbReference type="EC" id="3.2.2.28" evidence="6"/>
<dbReference type="CDD" id="cd10028">
    <property type="entry name" value="UDG-F2_TDG_MUG"/>
    <property type="match status" value="1"/>
</dbReference>
<keyword evidence="6" id="KW-0326">Glycosidase</keyword>
<evidence type="ECO:0000259" key="5">
    <source>
        <dbReference type="SMART" id="SM00986"/>
    </source>
</evidence>
<feature type="region of interest" description="Disordered" evidence="4">
    <location>
        <begin position="1"/>
        <end position="21"/>
    </location>
</feature>
<dbReference type="AlphaFoldDB" id="A0A518DTX5"/>
<keyword evidence="7" id="KW-1185">Reference proteome</keyword>
<evidence type="ECO:0000256" key="1">
    <source>
        <dbReference type="ARBA" id="ARBA00022763"/>
    </source>
</evidence>
<keyword evidence="2 6" id="KW-0378">Hydrolase</keyword>
<accession>A0A518DTX5</accession>
<dbReference type="RefSeq" id="WP_145054042.1">
    <property type="nucleotide sequence ID" value="NZ_CP036433.1"/>
</dbReference>
<dbReference type="GO" id="GO:0008263">
    <property type="term" value="F:pyrimidine-specific mismatch base pair DNA N-glycosylase activity"/>
    <property type="evidence" value="ECO:0007669"/>
    <property type="project" value="TreeGrafter"/>
</dbReference>
<evidence type="ECO:0000313" key="6">
    <source>
        <dbReference type="EMBL" id="QDU95284.1"/>
    </source>
</evidence>
<sequence>MKKQSARRLSPSQSGRPTPEQIQAAKNSILPDVIANDLRVLFIGINPSLYSAAVGHHFGRPGNRFWPALFAAGLTDRLFQPHEDRKLLLAGCGVTNLVARATARADELSAEEIRQGADKLKRKIKRRRVQTAAFVGVTAYRTGFGRPHAKIGQQEEKCGGAMVWVLPNPSGLNAHYQAADFARLFSEFRQAVGLPDQRRDSG</sequence>
<evidence type="ECO:0000256" key="3">
    <source>
        <dbReference type="ARBA" id="ARBA00023204"/>
    </source>
</evidence>
<dbReference type="Gene3D" id="3.40.470.10">
    <property type="entry name" value="Uracil-DNA glycosylase-like domain"/>
    <property type="match status" value="1"/>
</dbReference>
<dbReference type="SMART" id="SM00987">
    <property type="entry name" value="UreE_C"/>
    <property type="match status" value="1"/>
</dbReference>
<gene>
    <name evidence="6" type="primary">mug</name>
    <name evidence="6" type="ORF">Pla8534_30990</name>
</gene>
<dbReference type="InterPro" id="IPR015637">
    <property type="entry name" value="MUG/TDG"/>
</dbReference>
<dbReference type="GO" id="GO:0006285">
    <property type="term" value="P:base-excision repair, AP site formation"/>
    <property type="evidence" value="ECO:0007669"/>
    <property type="project" value="InterPro"/>
</dbReference>
<reference evidence="6 7" key="1">
    <citation type="submission" date="2019-02" db="EMBL/GenBank/DDBJ databases">
        <title>Deep-cultivation of Planctomycetes and their phenomic and genomic characterization uncovers novel biology.</title>
        <authorList>
            <person name="Wiegand S."/>
            <person name="Jogler M."/>
            <person name="Boedeker C."/>
            <person name="Pinto D."/>
            <person name="Vollmers J."/>
            <person name="Rivas-Marin E."/>
            <person name="Kohn T."/>
            <person name="Peeters S.H."/>
            <person name="Heuer A."/>
            <person name="Rast P."/>
            <person name="Oberbeckmann S."/>
            <person name="Bunk B."/>
            <person name="Jeske O."/>
            <person name="Meyerdierks A."/>
            <person name="Storesund J.E."/>
            <person name="Kallscheuer N."/>
            <person name="Luecker S."/>
            <person name="Lage O.M."/>
            <person name="Pohl T."/>
            <person name="Merkel B.J."/>
            <person name="Hornburger P."/>
            <person name="Mueller R.-W."/>
            <person name="Bruemmer F."/>
            <person name="Labrenz M."/>
            <person name="Spormann A.M."/>
            <person name="Op den Camp H."/>
            <person name="Overmann J."/>
            <person name="Amann R."/>
            <person name="Jetten M.S.M."/>
            <person name="Mascher T."/>
            <person name="Medema M.H."/>
            <person name="Devos D.P."/>
            <person name="Kaster A.-K."/>
            <person name="Ovreas L."/>
            <person name="Rohde M."/>
            <person name="Galperin M.Y."/>
            <person name="Jogler C."/>
        </authorList>
    </citation>
    <scope>NUCLEOTIDE SEQUENCE [LARGE SCALE GENOMIC DNA]</scope>
    <source>
        <strain evidence="6 7">Pla85_3_4</strain>
    </source>
</reference>
<feature type="domain" description="Uracil-DNA glycosylase-like" evidence="5">
    <location>
        <begin position="31"/>
        <end position="192"/>
    </location>
</feature>
<proteinExistence type="predicted"/>
<evidence type="ECO:0000256" key="2">
    <source>
        <dbReference type="ARBA" id="ARBA00022801"/>
    </source>
</evidence>
<dbReference type="PANTHER" id="PTHR12159">
    <property type="entry name" value="G/T AND G/U MISMATCH-SPECIFIC DNA GLYCOSYLASE"/>
    <property type="match status" value="1"/>
</dbReference>
<dbReference type="Pfam" id="PF03167">
    <property type="entry name" value="UDG"/>
    <property type="match status" value="1"/>
</dbReference>
<dbReference type="InterPro" id="IPR005122">
    <property type="entry name" value="Uracil-DNA_glycosylase-like"/>
</dbReference>
<dbReference type="OrthoDB" id="9799921at2"/>
<dbReference type="SUPFAM" id="SSF52141">
    <property type="entry name" value="Uracil-DNA glycosylase-like"/>
    <property type="match status" value="1"/>
</dbReference>
<feature type="compositionally biased region" description="Polar residues" evidence="4">
    <location>
        <begin position="10"/>
        <end position="21"/>
    </location>
</feature>
<keyword evidence="1" id="KW-0227">DNA damage</keyword>
<name>A0A518DTX5_9BACT</name>
<evidence type="ECO:0000313" key="7">
    <source>
        <dbReference type="Proteomes" id="UP000317648"/>
    </source>
</evidence>
<organism evidence="6 7">
    <name type="scientific">Lignipirellula cremea</name>
    <dbReference type="NCBI Taxonomy" id="2528010"/>
    <lineage>
        <taxon>Bacteria</taxon>
        <taxon>Pseudomonadati</taxon>
        <taxon>Planctomycetota</taxon>
        <taxon>Planctomycetia</taxon>
        <taxon>Pirellulales</taxon>
        <taxon>Pirellulaceae</taxon>
        <taxon>Lignipirellula</taxon>
    </lineage>
</organism>
<dbReference type="KEGG" id="lcre:Pla8534_30990"/>